<keyword evidence="5 7" id="KW-0378">Hydrolase</keyword>
<keyword evidence="7" id="KW-0645">Protease</keyword>
<proteinExistence type="inferred from homology"/>
<feature type="transmembrane region" description="Helical" evidence="7">
    <location>
        <begin position="20"/>
        <end position="42"/>
    </location>
</feature>
<dbReference type="CDD" id="cd06530">
    <property type="entry name" value="S26_SPase_I"/>
    <property type="match status" value="1"/>
</dbReference>
<evidence type="ECO:0000256" key="4">
    <source>
        <dbReference type="ARBA" id="ARBA00013208"/>
    </source>
</evidence>
<comment type="similarity">
    <text evidence="3 7">Belongs to the peptidase S26 family.</text>
</comment>
<feature type="compositionally biased region" description="Basic and acidic residues" evidence="8">
    <location>
        <begin position="184"/>
        <end position="196"/>
    </location>
</feature>
<comment type="caution">
    <text evidence="10">The sequence shown here is derived from an EMBL/GenBank/DDBJ whole genome shotgun (WGS) entry which is preliminary data.</text>
</comment>
<protein>
    <recommendedName>
        <fullName evidence="4 7">Signal peptidase I</fullName>
        <ecNumber evidence="4 7">3.4.21.89</ecNumber>
    </recommendedName>
</protein>
<keyword evidence="7" id="KW-0472">Membrane</keyword>
<dbReference type="PANTHER" id="PTHR43390">
    <property type="entry name" value="SIGNAL PEPTIDASE I"/>
    <property type="match status" value="1"/>
</dbReference>
<feature type="domain" description="Peptidase S26" evidence="9">
    <location>
        <begin position="23"/>
        <end position="217"/>
    </location>
</feature>
<evidence type="ECO:0000256" key="1">
    <source>
        <dbReference type="ARBA" id="ARBA00000677"/>
    </source>
</evidence>
<dbReference type="Pfam" id="PF10502">
    <property type="entry name" value="Peptidase_S26"/>
    <property type="match status" value="1"/>
</dbReference>
<evidence type="ECO:0000256" key="5">
    <source>
        <dbReference type="ARBA" id="ARBA00022801"/>
    </source>
</evidence>
<gene>
    <name evidence="10" type="ORF">BN10_1590011</name>
</gene>
<dbReference type="InterPro" id="IPR019533">
    <property type="entry name" value="Peptidase_S26"/>
</dbReference>
<dbReference type="GO" id="GO:0006465">
    <property type="term" value="P:signal peptide processing"/>
    <property type="evidence" value="ECO:0007669"/>
    <property type="project" value="InterPro"/>
</dbReference>
<dbReference type="SUPFAM" id="SSF51306">
    <property type="entry name" value="LexA/Signal peptidase"/>
    <property type="match status" value="1"/>
</dbReference>
<evidence type="ECO:0000256" key="7">
    <source>
        <dbReference type="RuleBase" id="RU362042"/>
    </source>
</evidence>
<dbReference type="HOGENOM" id="CLU_028723_0_1_11"/>
<dbReference type="STRING" id="1193181.BN10_1590011"/>
<dbReference type="PROSITE" id="PS00761">
    <property type="entry name" value="SPASE_I_3"/>
    <property type="match status" value="1"/>
</dbReference>
<dbReference type="InterPro" id="IPR036286">
    <property type="entry name" value="LexA/Signal_pep-like_sf"/>
</dbReference>
<organism evidence="10 11">
    <name type="scientific">Phycicoccus elongatus Lp2</name>
    <dbReference type="NCBI Taxonomy" id="1193181"/>
    <lineage>
        <taxon>Bacteria</taxon>
        <taxon>Bacillati</taxon>
        <taxon>Actinomycetota</taxon>
        <taxon>Actinomycetes</taxon>
        <taxon>Micrococcales</taxon>
        <taxon>Intrasporangiaceae</taxon>
        <taxon>Phycicoccus</taxon>
    </lineage>
</organism>
<dbReference type="Gene3D" id="2.10.109.10">
    <property type="entry name" value="Umud Fragment, subunit A"/>
    <property type="match status" value="1"/>
</dbReference>
<dbReference type="RefSeq" id="WP_010852012.1">
    <property type="nucleotide sequence ID" value="NZ_HF570956.1"/>
</dbReference>
<evidence type="ECO:0000256" key="3">
    <source>
        <dbReference type="ARBA" id="ARBA00009370"/>
    </source>
</evidence>
<evidence type="ECO:0000256" key="8">
    <source>
        <dbReference type="SAM" id="MobiDB-lite"/>
    </source>
</evidence>
<dbReference type="EC" id="3.4.21.89" evidence="4 7"/>
<evidence type="ECO:0000256" key="6">
    <source>
        <dbReference type="PIRSR" id="PIRSR600223-1"/>
    </source>
</evidence>
<feature type="region of interest" description="Disordered" evidence="8">
    <location>
        <begin position="184"/>
        <end position="203"/>
    </location>
</feature>
<dbReference type="NCBIfam" id="TIGR02227">
    <property type="entry name" value="sigpep_I_bact"/>
    <property type="match status" value="1"/>
</dbReference>
<comment type="subcellular location">
    <subcellularLocation>
        <location evidence="2">Cell membrane</location>
        <topology evidence="2">Single-pass type II membrane protein</topology>
    </subcellularLocation>
    <subcellularLocation>
        <location evidence="7">Membrane</location>
        <topology evidence="7">Single-pass type II membrane protein</topology>
    </subcellularLocation>
</comment>
<keyword evidence="7" id="KW-1133">Transmembrane helix</keyword>
<dbReference type="EMBL" id="CAIZ01000067">
    <property type="protein sequence ID" value="CCH69359.1"/>
    <property type="molecule type" value="Genomic_DNA"/>
</dbReference>
<evidence type="ECO:0000313" key="10">
    <source>
        <dbReference type="EMBL" id="CCH69359.1"/>
    </source>
</evidence>
<dbReference type="GO" id="GO:0005886">
    <property type="term" value="C:plasma membrane"/>
    <property type="evidence" value="ECO:0007669"/>
    <property type="project" value="UniProtKB-SubCell"/>
</dbReference>
<dbReference type="eggNOG" id="COG0681">
    <property type="taxonomic scope" value="Bacteria"/>
</dbReference>
<evidence type="ECO:0000313" key="11">
    <source>
        <dbReference type="Proteomes" id="UP000013167"/>
    </source>
</evidence>
<keyword evidence="11" id="KW-1185">Reference proteome</keyword>
<comment type="catalytic activity">
    <reaction evidence="1 7">
        <text>Cleavage of hydrophobic, N-terminal signal or leader sequences from secreted and periplasmic proteins.</text>
        <dbReference type="EC" id="3.4.21.89"/>
    </reaction>
</comment>
<keyword evidence="7" id="KW-0812">Transmembrane</keyword>
<dbReference type="InterPro" id="IPR019758">
    <property type="entry name" value="Pept_S26A_signal_pept_1_CS"/>
</dbReference>
<evidence type="ECO:0000259" key="9">
    <source>
        <dbReference type="Pfam" id="PF10502"/>
    </source>
</evidence>
<sequence>MTEAPARHESTGSLRRTYLAVREIAIVAVLAIALSLVVKTWLAQAFYIPSGSMEDTLSVGDRVIVNKLVPGAVPLQRGDIVVFEDPGNWLPPTTPADHGPLLNALERGLEFVGLMPSSAEDHLIKRVIGLPGDHVKCCTTDGKLQVNGVAIEEPYVKPGDVPSSMSFDITVPAGRIWVMGDHRSNSEDSRFHDPDGNGRGGSVPVADVTGRAFVIVWPFGHAEWLGRAVDTFSGVPQPTTAP</sequence>
<dbReference type="GO" id="GO:0009003">
    <property type="term" value="F:signal peptidase activity"/>
    <property type="evidence" value="ECO:0007669"/>
    <property type="project" value="UniProtKB-EC"/>
</dbReference>
<feature type="active site" evidence="6">
    <location>
        <position position="125"/>
    </location>
</feature>
<dbReference type="PRINTS" id="PR00727">
    <property type="entry name" value="LEADERPTASE"/>
</dbReference>
<dbReference type="InterPro" id="IPR000223">
    <property type="entry name" value="Pept_S26A_signal_pept_1"/>
</dbReference>
<dbReference type="Proteomes" id="UP000013167">
    <property type="component" value="Unassembled WGS sequence"/>
</dbReference>
<name>N0E382_9MICO</name>
<dbReference type="GO" id="GO:0004252">
    <property type="term" value="F:serine-type endopeptidase activity"/>
    <property type="evidence" value="ECO:0007669"/>
    <property type="project" value="InterPro"/>
</dbReference>
<reference evidence="10 11" key="1">
    <citation type="journal article" date="2013" name="ISME J.">
        <title>A metabolic model for members of the genus Tetrasphaera involved in enhanced biological phosphorus removal.</title>
        <authorList>
            <person name="Kristiansen R."/>
            <person name="Nguyen H.T.T."/>
            <person name="Saunders A.M."/>
            <person name="Nielsen J.L."/>
            <person name="Wimmer R."/>
            <person name="Le V.Q."/>
            <person name="McIlroy S.J."/>
            <person name="Petrovski S."/>
            <person name="Seviour R.J."/>
            <person name="Calteau A."/>
            <person name="Nielsen K.L."/>
            <person name="Nielsen P.H."/>
        </authorList>
    </citation>
    <scope>NUCLEOTIDE SEQUENCE [LARGE SCALE GENOMIC DNA]</scope>
    <source>
        <strain evidence="10 11">Lp2</strain>
    </source>
</reference>
<feature type="active site" evidence="6">
    <location>
        <position position="52"/>
    </location>
</feature>
<dbReference type="PANTHER" id="PTHR43390:SF1">
    <property type="entry name" value="CHLOROPLAST PROCESSING PEPTIDASE"/>
    <property type="match status" value="1"/>
</dbReference>
<accession>N0E382</accession>
<evidence type="ECO:0000256" key="2">
    <source>
        <dbReference type="ARBA" id="ARBA00004401"/>
    </source>
</evidence>
<dbReference type="AlphaFoldDB" id="N0E382"/>